<evidence type="ECO:0000313" key="3">
    <source>
        <dbReference type="Proteomes" id="UP000265515"/>
    </source>
</evidence>
<keyword evidence="3" id="KW-1185">Reference proteome</keyword>
<feature type="compositionally biased region" description="Basic and acidic residues" evidence="1">
    <location>
        <begin position="889"/>
        <end position="908"/>
    </location>
</feature>
<proteinExistence type="predicted"/>
<gene>
    <name evidence="2" type="ORF">CBR_g47151</name>
</gene>
<dbReference type="Gramene" id="GBG88451">
    <property type="protein sequence ID" value="GBG88451"/>
    <property type="gene ID" value="CBR_g47151"/>
</dbReference>
<feature type="compositionally biased region" description="Acidic residues" evidence="1">
    <location>
        <begin position="850"/>
        <end position="883"/>
    </location>
</feature>
<feature type="compositionally biased region" description="Basic and acidic residues" evidence="1">
    <location>
        <begin position="837"/>
        <end position="849"/>
    </location>
</feature>
<comment type="caution">
    <text evidence="2">The sequence shown here is derived from an EMBL/GenBank/DDBJ whole genome shotgun (WGS) entry which is preliminary data.</text>
</comment>
<dbReference type="EMBL" id="BFEA01000673">
    <property type="protein sequence ID" value="GBG88451.1"/>
    <property type="molecule type" value="Genomic_DNA"/>
</dbReference>
<feature type="compositionally biased region" description="Polar residues" evidence="1">
    <location>
        <begin position="790"/>
        <end position="805"/>
    </location>
</feature>
<name>A0A388M1M7_CHABU</name>
<dbReference type="AlphaFoldDB" id="A0A388M1M7"/>
<feature type="compositionally biased region" description="Polar residues" evidence="1">
    <location>
        <begin position="32"/>
        <end position="48"/>
    </location>
</feature>
<dbReference type="Proteomes" id="UP000265515">
    <property type="component" value="Unassembled WGS sequence"/>
</dbReference>
<organism evidence="2 3">
    <name type="scientific">Chara braunii</name>
    <name type="common">Braun's stonewort</name>
    <dbReference type="NCBI Taxonomy" id="69332"/>
    <lineage>
        <taxon>Eukaryota</taxon>
        <taxon>Viridiplantae</taxon>
        <taxon>Streptophyta</taxon>
        <taxon>Charophyceae</taxon>
        <taxon>Charales</taxon>
        <taxon>Characeae</taxon>
        <taxon>Chara</taxon>
    </lineage>
</organism>
<evidence type="ECO:0000313" key="2">
    <source>
        <dbReference type="EMBL" id="GBG88451.1"/>
    </source>
</evidence>
<feature type="region of interest" description="Disordered" evidence="1">
    <location>
        <begin position="31"/>
        <end position="65"/>
    </location>
</feature>
<protein>
    <submittedName>
        <fullName evidence="2">Uncharacterized protein</fullName>
    </submittedName>
</protein>
<sequence>MVLRVRRVNVECQCNNAPCGQCGSITGIKGNRMSSSKGEVEPTGTSGKESGKDSTRRTSTATKGWSNHSRSKWFIDWCCGDASNPTAQPCGPVIFIDSRRRRVLGAVLRWEDAKGGRRHFYMQKVYGAKGNVVANSKGTLLDLELCEGFGASAMNTSFYRELVLGGGFVLAREFFDMLEDRNIALNVPCDIGHSLELSLPLRLCSGCESSGAAAEGGDLGFWTPTDVDVGYFLEYKDGVRTKREFEISPAQVVDLGEWEDLYNQRSLDPVVVEGINEAMRLAFENKVQSYDLPNLKVAPLGLDKPTPGTKAECLRPEEWRDELAGQYYYYAVCGQHNAAAARSLLGSEVARKYNFERWPTRMVHFSDGDFEGYFLVSSQDNKKDLKAPPRQLKMSMRDIRWQWKSAGCPRAVIGNPSEKQDQVRKWREFSNVALNMRPHNNLWILADQKGDEPIRKQGAALRSYFSLAMAGENVWKLAVEFFEKWETGRLLGHDGAKWIMRKKKVKNVKPGVAYINNDKLGRKEVVYNVHVDPPTKKGKKEEEGEWFVQVPEPDAHCWKTMESLTDNEKCRILKKVLACEVVWVQTGSSALAKLGKLSVQEMVHLVKCDWVLVRLVGSTEGRTKRHRDGRELRALEFSIDLVKSEVNSGAHNWEFMVVTETRARAWNNKKDMWFKLSARKRNKIYDILFLQTRPKKDTDAEYVRRKDHIFTLLDNYHGASRMNAKTFLERLQSLYFVESEEEWTFDNYSSLISTEDEETTDIEFDATVDEEGSGTKSLDVQYDPHPVQHATGSSLAADVPTSSAGSVMPAGGAACGEWEGHSSEFDTGSGEVAGLHARKEGRVMDKEKEGEEGDKGEEWEEGGDDGEEEEDEGEEGEEGEETELAGLLGEKEGEKRELDTGDDERTFSDDDGSSGESSDGFGQLCGEHREEDDDDDDTALDMETQVVTSLSAEIDDYEVQAMTSAVDLQHRFNEARVAVSLTKRTLR</sequence>
<accession>A0A388M1M7</accession>
<feature type="region of interest" description="Disordered" evidence="1">
    <location>
        <begin position="768"/>
        <end position="939"/>
    </location>
</feature>
<feature type="compositionally biased region" description="Acidic residues" evidence="1">
    <location>
        <begin position="930"/>
        <end position="939"/>
    </location>
</feature>
<evidence type="ECO:0000256" key="1">
    <source>
        <dbReference type="SAM" id="MobiDB-lite"/>
    </source>
</evidence>
<reference evidence="2 3" key="1">
    <citation type="journal article" date="2018" name="Cell">
        <title>The Chara Genome: Secondary Complexity and Implications for Plant Terrestrialization.</title>
        <authorList>
            <person name="Nishiyama T."/>
            <person name="Sakayama H."/>
            <person name="Vries J.D."/>
            <person name="Buschmann H."/>
            <person name="Saint-Marcoux D."/>
            <person name="Ullrich K.K."/>
            <person name="Haas F.B."/>
            <person name="Vanderstraeten L."/>
            <person name="Becker D."/>
            <person name="Lang D."/>
            <person name="Vosolsobe S."/>
            <person name="Rombauts S."/>
            <person name="Wilhelmsson P.K.I."/>
            <person name="Janitza P."/>
            <person name="Kern R."/>
            <person name="Heyl A."/>
            <person name="Rumpler F."/>
            <person name="Villalobos L.I.A.C."/>
            <person name="Clay J.M."/>
            <person name="Skokan R."/>
            <person name="Toyoda A."/>
            <person name="Suzuki Y."/>
            <person name="Kagoshima H."/>
            <person name="Schijlen E."/>
            <person name="Tajeshwar N."/>
            <person name="Catarino B."/>
            <person name="Hetherington A.J."/>
            <person name="Saltykova A."/>
            <person name="Bonnot C."/>
            <person name="Breuninger H."/>
            <person name="Symeonidi A."/>
            <person name="Radhakrishnan G.V."/>
            <person name="Van Nieuwerburgh F."/>
            <person name="Deforce D."/>
            <person name="Chang C."/>
            <person name="Karol K.G."/>
            <person name="Hedrich R."/>
            <person name="Ulvskov P."/>
            <person name="Glockner G."/>
            <person name="Delwiche C.F."/>
            <person name="Petrasek J."/>
            <person name="Van de Peer Y."/>
            <person name="Friml J."/>
            <person name="Beilby M."/>
            <person name="Dolan L."/>
            <person name="Kohara Y."/>
            <person name="Sugano S."/>
            <person name="Fujiyama A."/>
            <person name="Delaux P.-M."/>
            <person name="Quint M."/>
            <person name="TheiBen G."/>
            <person name="Hagemann M."/>
            <person name="Harholt J."/>
            <person name="Dunand C."/>
            <person name="Zachgo S."/>
            <person name="Langdale J."/>
            <person name="Maumus F."/>
            <person name="Straeten D.V.D."/>
            <person name="Gould S.B."/>
            <person name="Rensing S.A."/>
        </authorList>
    </citation>
    <scope>NUCLEOTIDE SEQUENCE [LARGE SCALE GENOMIC DNA]</scope>
    <source>
        <strain evidence="2 3">S276</strain>
    </source>
</reference>